<dbReference type="PROSITE" id="PS51257">
    <property type="entry name" value="PROKAR_LIPOPROTEIN"/>
    <property type="match status" value="1"/>
</dbReference>
<dbReference type="EMBL" id="JAAGMP010000314">
    <property type="protein sequence ID" value="NEC17893.1"/>
    <property type="molecule type" value="Genomic_DNA"/>
</dbReference>
<comment type="caution">
    <text evidence="2">The sequence shown here is derived from an EMBL/GenBank/DDBJ whole genome shotgun (WGS) entry which is preliminary data.</text>
</comment>
<organism evidence="2 3">
    <name type="scientific">Streptomyces parvus</name>
    <dbReference type="NCBI Taxonomy" id="66428"/>
    <lineage>
        <taxon>Bacteria</taxon>
        <taxon>Bacillati</taxon>
        <taxon>Actinomycetota</taxon>
        <taxon>Actinomycetes</taxon>
        <taxon>Kitasatosporales</taxon>
        <taxon>Streptomycetaceae</taxon>
        <taxon>Streptomyces</taxon>
    </lineage>
</organism>
<reference evidence="2 3" key="1">
    <citation type="submission" date="2020-01" db="EMBL/GenBank/DDBJ databases">
        <title>Insect and environment-associated Actinomycetes.</title>
        <authorList>
            <person name="Currrie C."/>
            <person name="Chevrette M."/>
            <person name="Carlson C."/>
            <person name="Stubbendieck R."/>
            <person name="Wendt-Pienkowski E."/>
        </authorList>
    </citation>
    <scope>NUCLEOTIDE SEQUENCE [LARGE SCALE GENOMIC DNA]</scope>
    <source>
        <strain evidence="2 3">SID7590</strain>
    </source>
</reference>
<feature type="region of interest" description="Disordered" evidence="1">
    <location>
        <begin position="174"/>
        <end position="244"/>
    </location>
</feature>
<feature type="compositionally biased region" description="Low complexity" evidence="1">
    <location>
        <begin position="204"/>
        <end position="215"/>
    </location>
</feature>
<accession>A0A7K3RSB5</accession>
<proteinExistence type="predicted"/>
<feature type="compositionally biased region" description="Basic residues" evidence="1">
    <location>
        <begin position="228"/>
        <end position="244"/>
    </location>
</feature>
<evidence type="ECO:0000256" key="1">
    <source>
        <dbReference type="SAM" id="MobiDB-lite"/>
    </source>
</evidence>
<dbReference type="RefSeq" id="WP_164200514.1">
    <property type="nucleotide sequence ID" value="NZ_JAAGMP010000314.1"/>
</dbReference>
<protein>
    <submittedName>
        <fullName evidence="2">Helix-turn-helix transcriptional regulator</fullName>
    </submittedName>
</protein>
<gene>
    <name evidence="2" type="ORF">G3I50_06400</name>
</gene>
<feature type="compositionally biased region" description="Basic residues" evidence="1">
    <location>
        <begin position="175"/>
        <end position="187"/>
    </location>
</feature>
<evidence type="ECO:0000313" key="2">
    <source>
        <dbReference type="EMBL" id="NEC17893.1"/>
    </source>
</evidence>
<dbReference type="AlphaFoldDB" id="A0A7K3RSB5"/>
<sequence>MGDSRQKSAPKQGTQCPPIATACQWLSTTTGRIASDGHTWMTAVHWAADPEEKRYIPTSTHGPRGMNATTLLIAQECANLKECRPGIEYLVRKLRISERTVEYHLGMLREAGLLVYRTKGGRVAQGRDEASVYERVVPLAFDEEHGIRTIGEGVHRRPVGAADTARKALGNLARKAARKVRRPRRRTPVSGQGRCTLMEGGSTGTSSAGGSIPPSETKLASGHSSHPTPKKAHRGPQKLNKVGRRHQLARQLIDNVPWLSRASAPRIAWIARHCADAGWQWQEVQAAAEEAGPIDGMDSRRPSGLLAYRLKGVHELYASTKARHLMLTAWEDSRLRERIRHQGWDGPAAVIPGQATDTAAAAMDDIRAARQTQAVSAADLAGATEHPQGDTNIEALTRAEVLEHRAFAAQDPTYVRNLLNGLGDRDTRRLLTNKLVDQALVLLRLNTTELSPAF</sequence>
<evidence type="ECO:0000313" key="3">
    <source>
        <dbReference type="Proteomes" id="UP000469670"/>
    </source>
</evidence>
<name>A0A7K3RSB5_9ACTN</name>
<dbReference type="Proteomes" id="UP000469670">
    <property type="component" value="Unassembled WGS sequence"/>
</dbReference>